<comment type="catalytic activity">
    <reaction evidence="7">
        <text>coproporphyrinogen III + O2 + 2 H(+) = protoporphyrinogen IX + 2 CO2 + 2 H2O</text>
        <dbReference type="Rhea" id="RHEA:18257"/>
        <dbReference type="ChEBI" id="CHEBI:15377"/>
        <dbReference type="ChEBI" id="CHEBI:15378"/>
        <dbReference type="ChEBI" id="CHEBI:15379"/>
        <dbReference type="ChEBI" id="CHEBI:16526"/>
        <dbReference type="ChEBI" id="CHEBI:57307"/>
        <dbReference type="ChEBI" id="CHEBI:57309"/>
        <dbReference type="EC" id="1.3.3.3"/>
    </reaction>
</comment>
<dbReference type="SUPFAM" id="SSF102886">
    <property type="entry name" value="Coproporphyrinogen III oxidase"/>
    <property type="match status" value="1"/>
</dbReference>
<accession>A0ABT5J7C4</accession>
<name>A0ABT5J7C4_RHOTP</name>
<evidence type="ECO:0000256" key="4">
    <source>
        <dbReference type="ARBA" id="ARBA00023002"/>
    </source>
</evidence>
<dbReference type="GO" id="GO:0004109">
    <property type="term" value="F:coproporphyrinogen oxidase activity"/>
    <property type="evidence" value="ECO:0007669"/>
    <property type="project" value="UniProtKB-EC"/>
</dbReference>
<comment type="function">
    <text evidence="7">Involved in the heme biosynthesis. Catalyzes the aerobic oxidative decarboxylation of propionate groups of rings A and B of coproporphyrinogen-III to yield the vinyl groups in protoporphyrinogen-IX.</text>
</comment>
<feature type="binding site" evidence="7">
    <location>
        <position position="185"/>
    </location>
    <ligand>
        <name>a divalent metal cation</name>
        <dbReference type="ChEBI" id="CHEBI:60240"/>
    </ligand>
</feature>
<feature type="binding site" evidence="7">
    <location>
        <position position="133"/>
    </location>
    <ligand>
        <name>substrate</name>
    </ligand>
</feature>
<keyword evidence="7" id="KW-0963">Cytoplasm</keyword>
<feature type="binding site" evidence="7">
    <location>
        <position position="137"/>
    </location>
    <ligand>
        <name>a divalent metal cation</name>
        <dbReference type="ChEBI" id="CHEBI:60240"/>
    </ligand>
</feature>
<dbReference type="PROSITE" id="PS01021">
    <property type="entry name" value="COPROGEN_OXIDASE"/>
    <property type="match status" value="1"/>
</dbReference>
<feature type="active site" description="Proton donor" evidence="7">
    <location>
        <position position="147"/>
    </location>
</feature>
<dbReference type="EC" id="1.3.3.3" evidence="7"/>
<dbReference type="PANTHER" id="PTHR10755:SF0">
    <property type="entry name" value="OXYGEN-DEPENDENT COPROPORPHYRINOGEN-III OXIDASE, MITOCHONDRIAL"/>
    <property type="match status" value="1"/>
</dbReference>
<dbReference type="PRINTS" id="PR00073">
    <property type="entry name" value="COPRGNOXDASE"/>
</dbReference>
<comment type="cofactor">
    <cofactor evidence="7">
        <name>a divalent metal cation</name>
        <dbReference type="ChEBI" id="CHEBI:60240"/>
    </cofactor>
</comment>
<comment type="subcellular location">
    <subcellularLocation>
        <location evidence="7">Cytoplasm</location>
    </subcellularLocation>
</comment>
<gene>
    <name evidence="7 9" type="primary">hemF</name>
    <name evidence="9" type="ORF">PQJ73_04450</name>
</gene>
<comment type="pathway">
    <text evidence="1 7">Porphyrin-containing compound metabolism; protoporphyrin-IX biosynthesis; protoporphyrinogen-IX from coproporphyrinogen-III (O2 route): step 1/1.</text>
</comment>
<evidence type="ECO:0000256" key="3">
    <source>
        <dbReference type="ARBA" id="ARBA00011738"/>
    </source>
</evidence>
<feature type="region of interest" description="Disordered" evidence="8">
    <location>
        <begin position="1"/>
        <end position="25"/>
    </location>
</feature>
<dbReference type="Pfam" id="PF01218">
    <property type="entry name" value="Coprogen_oxidas"/>
    <property type="match status" value="1"/>
</dbReference>
<dbReference type="InterPro" id="IPR001260">
    <property type="entry name" value="Coprogen_oxidase_aer"/>
</dbReference>
<proteinExistence type="inferred from homology"/>
<dbReference type="InterPro" id="IPR036406">
    <property type="entry name" value="Coprogen_oxidase_aer_sf"/>
</dbReference>
<dbReference type="NCBIfam" id="NF003727">
    <property type="entry name" value="PRK05330.1"/>
    <property type="match status" value="1"/>
</dbReference>
<keyword evidence="7" id="KW-0479">Metal-binding</keyword>
<dbReference type="Gene3D" id="3.40.1500.10">
    <property type="entry name" value="Coproporphyrinogen III oxidase, aerobic"/>
    <property type="match status" value="1"/>
</dbReference>
<keyword evidence="10" id="KW-1185">Reference proteome</keyword>
<protein>
    <recommendedName>
        <fullName evidence="7">Oxygen-dependent coproporphyrinogen-III oxidase</fullName>
        <shortName evidence="7">CPO</shortName>
        <shortName evidence="7">Coprogen oxidase</shortName>
        <shortName evidence="7">Coproporphyrinogenase</shortName>
        <ecNumber evidence="7">1.3.3.3</ecNumber>
    </recommendedName>
</protein>
<evidence type="ECO:0000256" key="7">
    <source>
        <dbReference type="HAMAP-Rule" id="MF_00333"/>
    </source>
</evidence>
<comment type="similarity">
    <text evidence="2 7">Belongs to the aerobic coproporphyrinogen-III oxidase family.</text>
</comment>
<comment type="caution">
    <text evidence="9">The sequence shown here is derived from an EMBL/GenBank/DDBJ whole genome shotgun (WGS) entry which is preliminary data.</text>
</comment>
<evidence type="ECO:0000256" key="8">
    <source>
        <dbReference type="SAM" id="MobiDB-lite"/>
    </source>
</evidence>
<dbReference type="PIRSF" id="PIRSF000166">
    <property type="entry name" value="Coproporphyri_ox"/>
    <property type="match status" value="1"/>
</dbReference>
<dbReference type="EMBL" id="JAQQLI010000004">
    <property type="protein sequence ID" value="MDC7784925.1"/>
    <property type="molecule type" value="Genomic_DNA"/>
</dbReference>
<feature type="compositionally biased region" description="Low complexity" evidence="8">
    <location>
        <begin position="1"/>
        <end position="16"/>
    </location>
</feature>
<keyword evidence="6 7" id="KW-0627">Porphyrin biosynthesis</keyword>
<evidence type="ECO:0000256" key="1">
    <source>
        <dbReference type="ARBA" id="ARBA00005168"/>
    </source>
</evidence>
<evidence type="ECO:0000313" key="9">
    <source>
        <dbReference type="EMBL" id="MDC7784925.1"/>
    </source>
</evidence>
<dbReference type="PANTHER" id="PTHR10755">
    <property type="entry name" value="COPROPORPHYRINOGEN III OXIDASE, MITOCHONDRIAL"/>
    <property type="match status" value="1"/>
</dbReference>
<keyword evidence="4 7" id="KW-0560">Oxidoreductase</keyword>
<keyword evidence="5 7" id="KW-0350">Heme biosynthesis</keyword>
<dbReference type="Proteomes" id="UP001165652">
    <property type="component" value="Unassembled WGS sequence"/>
</dbReference>
<comment type="subunit">
    <text evidence="3 7">Homodimer.</text>
</comment>
<sequence>MATPATPLTTATAPGPVSSPLPEPAVLDTRKGEARAWFERLRDDICAAFEAIEDDAPAALYPDPPGRFVRTPWRRTERSGADGGGGTMAMMHGRVFEKVGVHVSTVHGEFAPEFRKDIPGASEDPRFWASGISLIAHPRNPHAPAAHMNTRFVVTTRAWFGGGGDLTPVLDRRRTQDDPDTVAFHAAMRRACDAHAPVAAWERLKAWCDDYFFLKHRNEPRGVGGIFYDWLDSGDWAADFAFTQDVGRAFLDVYPRLVRANVATPWSEAERDEQLVRRGRYVEYNLLYDRGTVFGLKTGGNVESILSSMPPLVKWP</sequence>
<evidence type="ECO:0000256" key="5">
    <source>
        <dbReference type="ARBA" id="ARBA00023133"/>
    </source>
</evidence>
<feature type="site" description="Important for dimerization" evidence="7">
    <location>
        <position position="216"/>
    </location>
</feature>
<dbReference type="RefSeq" id="WP_272775769.1">
    <property type="nucleotide sequence ID" value="NZ_JAQQLI010000004.1"/>
</dbReference>
<evidence type="ECO:0000256" key="6">
    <source>
        <dbReference type="ARBA" id="ARBA00023244"/>
    </source>
</evidence>
<feature type="binding site" evidence="7">
    <location>
        <position position="147"/>
    </location>
    <ligand>
        <name>a divalent metal cation</name>
        <dbReference type="ChEBI" id="CHEBI:60240"/>
    </ligand>
</feature>
<feature type="binding site" evidence="7">
    <location>
        <position position="216"/>
    </location>
    <ligand>
        <name>a divalent metal cation</name>
        <dbReference type="ChEBI" id="CHEBI:60240"/>
    </ligand>
</feature>
<reference evidence="9" key="1">
    <citation type="journal article" date="2023" name="Microbiol Resour">
        <title>Genome Sequences of Rhodoplanes serenus and Two Thermotolerant Strains, Rhodoplanes tepidamans and 'Rhodoplanes cryptolactis,' Further Refine the Genus.</title>
        <authorList>
            <person name="Rayyan A.A."/>
            <person name="Kyndt J.A."/>
        </authorList>
    </citation>
    <scope>NUCLEOTIDE SEQUENCE</scope>
    <source>
        <strain evidence="9">DSM 9987</strain>
    </source>
</reference>
<dbReference type="InterPro" id="IPR018375">
    <property type="entry name" value="Coprogen_oxidase_CS"/>
</dbReference>
<feature type="region of interest" description="Important for dimerization" evidence="7">
    <location>
        <begin position="281"/>
        <end position="316"/>
    </location>
</feature>
<organism evidence="9 10">
    <name type="scientific">Rhodoplanes tepidamans</name>
    <name type="common">Rhodoplanes cryptolactis</name>
    <dbReference type="NCBI Taxonomy" id="200616"/>
    <lineage>
        <taxon>Bacteria</taxon>
        <taxon>Pseudomonadati</taxon>
        <taxon>Pseudomonadota</taxon>
        <taxon>Alphaproteobacteria</taxon>
        <taxon>Hyphomicrobiales</taxon>
        <taxon>Nitrobacteraceae</taxon>
        <taxon>Rhodoplanes</taxon>
    </lineage>
</organism>
<evidence type="ECO:0000313" key="10">
    <source>
        <dbReference type="Proteomes" id="UP001165652"/>
    </source>
</evidence>
<reference evidence="9" key="2">
    <citation type="submission" date="2023-02" db="EMBL/GenBank/DDBJ databases">
        <authorList>
            <person name="Rayyan A."/>
            <person name="Meyer T."/>
            <person name="Kyndt J.A."/>
        </authorList>
    </citation>
    <scope>NUCLEOTIDE SEQUENCE</scope>
    <source>
        <strain evidence="9">DSM 9987</strain>
    </source>
</reference>
<feature type="binding site" evidence="7">
    <location>
        <begin position="299"/>
        <end position="301"/>
    </location>
    <ligand>
        <name>substrate</name>
    </ligand>
</feature>
<dbReference type="HAMAP" id="MF_00333">
    <property type="entry name" value="Coprogen_oxidas"/>
    <property type="match status" value="1"/>
</dbReference>
<feature type="binding site" evidence="7">
    <location>
        <begin position="149"/>
        <end position="151"/>
    </location>
    <ligand>
        <name>substrate</name>
    </ligand>
</feature>
<evidence type="ECO:0000256" key="2">
    <source>
        <dbReference type="ARBA" id="ARBA00010644"/>
    </source>
</evidence>